<reference evidence="3" key="1">
    <citation type="submission" date="2020-02" db="EMBL/GenBank/DDBJ databases">
        <authorList>
            <person name="Meier V. D."/>
        </authorList>
    </citation>
    <scope>NUCLEOTIDE SEQUENCE</scope>
    <source>
        <strain evidence="3">AVDCRST_MAG80</strain>
    </source>
</reference>
<evidence type="ECO:0000259" key="2">
    <source>
        <dbReference type="Pfam" id="PF09990"/>
    </source>
</evidence>
<keyword evidence="1" id="KW-1133">Transmembrane helix</keyword>
<name>A0A6J4QUL9_9ACTN</name>
<feature type="transmembrane region" description="Helical" evidence="1">
    <location>
        <begin position="83"/>
        <end position="103"/>
    </location>
</feature>
<accession>A0A6J4QUL9</accession>
<keyword evidence="1" id="KW-0472">Membrane</keyword>
<feature type="transmembrane region" description="Helical" evidence="1">
    <location>
        <begin position="48"/>
        <end position="71"/>
    </location>
</feature>
<dbReference type="EMBL" id="CADCVC010000218">
    <property type="protein sequence ID" value="CAA9452604.1"/>
    <property type="molecule type" value="Genomic_DNA"/>
</dbReference>
<keyword evidence="1" id="KW-0812">Transmembrane</keyword>
<gene>
    <name evidence="3" type="ORF">AVDCRST_MAG80-2460</name>
</gene>
<proteinExistence type="predicted"/>
<dbReference type="AlphaFoldDB" id="A0A6J4QUL9"/>
<evidence type="ECO:0000313" key="3">
    <source>
        <dbReference type="EMBL" id="CAA9452604.1"/>
    </source>
</evidence>
<protein>
    <recommendedName>
        <fullName evidence="2">DUF2231 domain-containing protein</fullName>
    </recommendedName>
</protein>
<feature type="transmembrane region" description="Helical" evidence="1">
    <location>
        <begin position="20"/>
        <end position="36"/>
    </location>
</feature>
<evidence type="ECO:0000256" key="1">
    <source>
        <dbReference type="SAM" id="Phobius"/>
    </source>
</evidence>
<dbReference type="InterPro" id="IPR019251">
    <property type="entry name" value="DUF2231_TM"/>
</dbReference>
<sequence length="152" mass="16476">MGDFFDFENLMNHLHGALNHFPIALLFVSAGLDFVAGKRPNLRSSAWLLLVLGTLGAIAATVSGLLAHLAYEEDPFLLSVMEVHQYLAFATTTLFAALTAWRWRSLRRGSDVGGNRVYLALILLGVVILGITGYLGGDLVSEYGIGVRGITR</sequence>
<feature type="transmembrane region" description="Helical" evidence="1">
    <location>
        <begin position="115"/>
        <end position="135"/>
    </location>
</feature>
<dbReference type="Pfam" id="PF09990">
    <property type="entry name" value="DUF2231"/>
    <property type="match status" value="1"/>
</dbReference>
<feature type="domain" description="DUF2231" evidence="2">
    <location>
        <begin position="14"/>
        <end position="148"/>
    </location>
</feature>
<organism evidence="3">
    <name type="scientific">uncultured Rubrobacteraceae bacterium</name>
    <dbReference type="NCBI Taxonomy" id="349277"/>
    <lineage>
        <taxon>Bacteria</taxon>
        <taxon>Bacillati</taxon>
        <taxon>Actinomycetota</taxon>
        <taxon>Rubrobacteria</taxon>
        <taxon>Rubrobacterales</taxon>
        <taxon>Rubrobacteraceae</taxon>
        <taxon>environmental samples</taxon>
    </lineage>
</organism>